<dbReference type="Gene3D" id="3.40.33.10">
    <property type="entry name" value="CAP"/>
    <property type="match status" value="1"/>
</dbReference>
<dbReference type="PRINTS" id="PR00837">
    <property type="entry name" value="V5TPXLIKE"/>
</dbReference>
<dbReference type="Pfam" id="PF00188">
    <property type="entry name" value="CAP"/>
    <property type="match status" value="1"/>
</dbReference>
<evidence type="ECO:0000259" key="3">
    <source>
        <dbReference type="SMART" id="SM00198"/>
    </source>
</evidence>
<dbReference type="OrthoDB" id="414826at2759"/>
<dbReference type="InterPro" id="IPR035940">
    <property type="entry name" value="CAP_sf"/>
</dbReference>
<proteinExistence type="predicted"/>
<dbReference type="PANTHER" id="PTHR10334">
    <property type="entry name" value="CYSTEINE-RICH SECRETORY PROTEIN-RELATED"/>
    <property type="match status" value="1"/>
</dbReference>
<dbReference type="EMBL" id="CAACVG010011698">
    <property type="protein sequence ID" value="VEN58633.1"/>
    <property type="molecule type" value="Genomic_DNA"/>
</dbReference>
<evidence type="ECO:0000313" key="5">
    <source>
        <dbReference type="Proteomes" id="UP000410492"/>
    </source>
</evidence>
<dbReference type="InterPro" id="IPR014044">
    <property type="entry name" value="CAP_dom"/>
</dbReference>
<dbReference type="SUPFAM" id="SSF55797">
    <property type="entry name" value="PR-1-like"/>
    <property type="match status" value="1"/>
</dbReference>
<sequence>MRAISYDSYLEFTAQCQASKCVYDHISDCIATKNFTDVGQNLNGRVDEKEFNLTFTTVEETRKMVTDWFELEINESDEKVIKDFSRMKATMIGYLYQMVWADTHRVGCGRSVKENMYYMMICNYGPRGLKVTKALGKFGPPCSRCPEKPEELSCNSVYEGLCGEIDESHYNLTISEAVKAFDNELSTKLTTMCFVVCILIN</sequence>
<evidence type="ECO:0000256" key="2">
    <source>
        <dbReference type="ARBA" id="ARBA00022525"/>
    </source>
</evidence>
<protein>
    <recommendedName>
        <fullName evidence="3">SCP domain-containing protein</fullName>
    </recommendedName>
</protein>
<dbReference type="AlphaFoldDB" id="A0A653DF45"/>
<dbReference type="InterPro" id="IPR001283">
    <property type="entry name" value="CRISP-related"/>
</dbReference>
<dbReference type="SMART" id="SM00198">
    <property type="entry name" value="SCP"/>
    <property type="match status" value="1"/>
</dbReference>
<reference evidence="4 5" key="1">
    <citation type="submission" date="2019-01" db="EMBL/GenBank/DDBJ databases">
        <authorList>
            <person name="Sayadi A."/>
        </authorList>
    </citation>
    <scope>NUCLEOTIDE SEQUENCE [LARGE SCALE GENOMIC DNA]</scope>
</reference>
<comment type="subcellular location">
    <subcellularLocation>
        <location evidence="1">Secreted</location>
    </subcellularLocation>
</comment>
<gene>
    <name evidence="4" type="ORF">CALMAC_LOCUS16942</name>
</gene>
<accession>A0A653DF45</accession>
<keyword evidence="2" id="KW-0964">Secreted</keyword>
<feature type="domain" description="SCP" evidence="3">
    <location>
        <begin position="1"/>
        <end position="132"/>
    </location>
</feature>
<name>A0A653DF45_CALMS</name>
<keyword evidence="5" id="KW-1185">Reference proteome</keyword>
<evidence type="ECO:0000256" key="1">
    <source>
        <dbReference type="ARBA" id="ARBA00004613"/>
    </source>
</evidence>
<dbReference type="CDD" id="cd05380">
    <property type="entry name" value="CAP_euk"/>
    <property type="match status" value="1"/>
</dbReference>
<dbReference type="GO" id="GO:0005576">
    <property type="term" value="C:extracellular region"/>
    <property type="evidence" value="ECO:0007669"/>
    <property type="project" value="UniProtKB-SubCell"/>
</dbReference>
<dbReference type="Proteomes" id="UP000410492">
    <property type="component" value="Unassembled WGS sequence"/>
</dbReference>
<evidence type="ECO:0000313" key="4">
    <source>
        <dbReference type="EMBL" id="VEN58633.1"/>
    </source>
</evidence>
<organism evidence="4 5">
    <name type="scientific">Callosobruchus maculatus</name>
    <name type="common">Southern cowpea weevil</name>
    <name type="synonym">Pulse bruchid</name>
    <dbReference type="NCBI Taxonomy" id="64391"/>
    <lineage>
        <taxon>Eukaryota</taxon>
        <taxon>Metazoa</taxon>
        <taxon>Ecdysozoa</taxon>
        <taxon>Arthropoda</taxon>
        <taxon>Hexapoda</taxon>
        <taxon>Insecta</taxon>
        <taxon>Pterygota</taxon>
        <taxon>Neoptera</taxon>
        <taxon>Endopterygota</taxon>
        <taxon>Coleoptera</taxon>
        <taxon>Polyphaga</taxon>
        <taxon>Cucujiformia</taxon>
        <taxon>Chrysomeloidea</taxon>
        <taxon>Chrysomelidae</taxon>
        <taxon>Bruchinae</taxon>
        <taxon>Bruchini</taxon>
        <taxon>Callosobruchus</taxon>
    </lineage>
</organism>